<evidence type="ECO:0000313" key="2">
    <source>
        <dbReference type="EMBL" id="PHZ09796.1"/>
    </source>
</evidence>
<feature type="compositionally biased region" description="Basic residues" evidence="1">
    <location>
        <begin position="409"/>
        <end position="426"/>
    </location>
</feature>
<feature type="region of interest" description="Disordered" evidence="1">
    <location>
        <begin position="409"/>
        <end position="432"/>
    </location>
</feature>
<sequence>MGQKIISKAYISNSVALGFEDFKAEHPSIVFSLKDNPIKGYSDALSAACVVLATTYLNHIVENFQRRVIYYLTVRLAIIYPDKPKGLLHKLADDFCWQILINGEPKWLIQYFDLVSTQNIAQILPICIGLQARLSIPPTVKYLAASPAKFVPALAVIISELEEFCNERKDDKAKMPRCFSLMPTPSMHWRYISINAKALQAITKHKSDGTYEGNVNLFYSIFNFKKFGYESLDKILESQNKFTCCIQTDGFGACFVFSRKAKEEKGTIQLGLEGFSDREVQEWFQPCTVDLGRTHVFTATIQHEGGNLETRRCSEKERQCYNGAKRRACQIEKLKLRAGIKTIETGYPSEKTVDMEKTNAYVADALISIPRLFRFYDEWPALFRFYDYQGRQRSNAEIANILINGGKKYNKAKQNRKQREKKRKKKQENSQM</sequence>
<dbReference type="RefSeq" id="XP_023463504.1">
    <property type="nucleotide sequence ID" value="XM_023609380.1"/>
</dbReference>
<proteinExistence type="predicted"/>
<accession>A0A2G4SN40</accession>
<gene>
    <name evidence="2" type="ORF">RHIMIDRAFT_240470</name>
</gene>
<name>A0A2G4SN40_RHIZD</name>
<evidence type="ECO:0000313" key="3">
    <source>
        <dbReference type="Proteomes" id="UP000242254"/>
    </source>
</evidence>
<dbReference type="GeneID" id="35440370"/>
<dbReference type="Proteomes" id="UP000242254">
    <property type="component" value="Unassembled WGS sequence"/>
</dbReference>
<keyword evidence="3" id="KW-1185">Reference proteome</keyword>
<organism evidence="2 3">
    <name type="scientific">Rhizopus microsporus ATCC 52813</name>
    <dbReference type="NCBI Taxonomy" id="1340429"/>
    <lineage>
        <taxon>Eukaryota</taxon>
        <taxon>Fungi</taxon>
        <taxon>Fungi incertae sedis</taxon>
        <taxon>Mucoromycota</taxon>
        <taxon>Mucoromycotina</taxon>
        <taxon>Mucoromycetes</taxon>
        <taxon>Mucorales</taxon>
        <taxon>Mucorineae</taxon>
        <taxon>Rhizopodaceae</taxon>
        <taxon>Rhizopus</taxon>
    </lineage>
</organism>
<dbReference type="EMBL" id="KZ303857">
    <property type="protein sequence ID" value="PHZ09796.1"/>
    <property type="molecule type" value="Genomic_DNA"/>
</dbReference>
<dbReference type="AlphaFoldDB" id="A0A2G4SN40"/>
<dbReference type="STRING" id="1340429.A0A2G4SN40"/>
<protein>
    <submittedName>
        <fullName evidence="2">Uncharacterized protein</fullName>
    </submittedName>
</protein>
<reference evidence="2 3" key="1">
    <citation type="journal article" date="2016" name="Proc. Natl. Acad. Sci. U.S.A.">
        <title>Lipid metabolic changes in an early divergent fungus govern the establishment of a mutualistic symbiosis with endobacteria.</title>
        <authorList>
            <person name="Lastovetsky O.A."/>
            <person name="Gaspar M.L."/>
            <person name="Mondo S.J."/>
            <person name="LaButti K.M."/>
            <person name="Sandor L."/>
            <person name="Grigoriev I.V."/>
            <person name="Henry S.A."/>
            <person name="Pawlowska T.E."/>
        </authorList>
    </citation>
    <scope>NUCLEOTIDE SEQUENCE [LARGE SCALE GENOMIC DNA]</scope>
    <source>
        <strain evidence="2 3">ATCC 52813</strain>
    </source>
</reference>
<evidence type="ECO:0000256" key="1">
    <source>
        <dbReference type="SAM" id="MobiDB-lite"/>
    </source>
</evidence>